<dbReference type="SUPFAM" id="SSF54909">
    <property type="entry name" value="Dimeric alpha+beta barrel"/>
    <property type="match status" value="1"/>
</dbReference>
<keyword evidence="2" id="KW-0238">DNA-binding</keyword>
<dbReference type="EMBL" id="FUXM01000001">
    <property type="protein sequence ID" value="SJZ51424.1"/>
    <property type="molecule type" value="Genomic_DNA"/>
</dbReference>
<dbReference type="PROSITE" id="PS00519">
    <property type="entry name" value="HTH_ASNC_1"/>
    <property type="match status" value="1"/>
</dbReference>
<dbReference type="InterPro" id="IPR019885">
    <property type="entry name" value="Tscrpt_reg_HTH_AsnC-type_CS"/>
</dbReference>
<evidence type="ECO:0000313" key="6">
    <source>
        <dbReference type="Proteomes" id="UP000189933"/>
    </source>
</evidence>
<keyword evidence="1" id="KW-0805">Transcription regulation</keyword>
<dbReference type="InterPro" id="IPR019888">
    <property type="entry name" value="Tscrpt_reg_AsnC-like"/>
</dbReference>
<keyword evidence="6" id="KW-1185">Reference proteome</keyword>
<protein>
    <submittedName>
        <fullName evidence="5">Lrp/AsnC family transcriptional regulator, regulator for asnA, asnC and gidA</fullName>
    </submittedName>
</protein>
<dbReference type="PRINTS" id="PR00033">
    <property type="entry name" value="HTHASNC"/>
</dbReference>
<proteinExistence type="predicted"/>
<dbReference type="InterPro" id="IPR036388">
    <property type="entry name" value="WH-like_DNA-bd_sf"/>
</dbReference>
<name>A0A1T4L9W1_9FIRM</name>
<dbReference type="Gene3D" id="3.30.70.920">
    <property type="match status" value="1"/>
</dbReference>
<dbReference type="SMART" id="SM00344">
    <property type="entry name" value="HTH_ASNC"/>
    <property type="match status" value="1"/>
</dbReference>
<gene>
    <name evidence="5" type="ORF">SAMN02745885_00102</name>
</gene>
<dbReference type="PANTHER" id="PTHR30154">
    <property type="entry name" value="LEUCINE-RESPONSIVE REGULATORY PROTEIN"/>
    <property type="match status" value="1"/>
</dbReference>
<dbReference type="Gene3D" id="1.10.10.10">
    <property type="entry name" value="Winged helix-like DNA-binding domain superfamily/Winged helix DNA-binding domain"/>
    <property type="match status" value="1"/>
</dbReference>
<dbReference type="InterPro" id="IPR000485">
    <property type="entry name" value="AsnC-type_HTH_dom"/>
</dbReference>
<reference evidence="6" key="1">
    <citation type="submission" date="2017-02" db="EMBL/GenBank/DDBJ databases">
        <authorList>
            <person name="Varghese N."/>
            <person name="Submissions S."/>
        </authorList>
    </citation>
    <scope>NUCLEOTIDE SEQUENCE [LARGE SCALE GENOMIC DNA]</scope>
    <source>
        <strain evidence="6">DSM 16521</strain>
    </source>
</reference>
<evidence type="ECO:0000256" key="2">
    <source>
        <dbReference type="ARBA" id="ARBA00023125"/>
    </source>
</evidence>
<dbReference type="RefSeq" id="WP_078664255.1">
    <property type="nucleotide sequence ID" value="NZ_FUXM01000001.1"/>
</dbReference>
<dbReference type="GO" id="GO:0005829">
    <property type="term" value="C:cytosol"/>
    <property type="evidence" value="ECO:0007669"/>
    <property type="project" value="TreeGrafter"/>
</dbReference>
<evidence type="ECO:0000313" key="5">
    <source>
        <dbReference type="EMBL" id="SJZ51424.1"/>
    </source>
</evidence>
<dbReference type="InterPro" id="IPR036390">
    <property type="entry name" value="WH_DNA-bd_sf"/>
</dbReference>
<dbReference type="GO" id="GO:0043565">
    <property type="term" value="F:sequence-specific DNA binding"/>
    <property type="evidence" value="ECO:0007669"/>
    <property type="project" value="InterPro"/>
</dbReference>
<keyword evidence="3" id="KW-0804">Transcription</keyword>
<dbReference type="Pfam" id="PF01037">
    <property type="entry name" value="AsnC_trans_reg"/>
    <property type="match status" value="1"/>
</dbReference>
<dbReference type="GO" id="GO:0043200">
    <property type="term" value="P:response to amino acid"/>
    <property type="evidence" value="ECO:0007669"/>
    <property type="project" value="TreeGrafter"/>
</dbReference>
<dbReference type="Pfam" id="PF13404">
    <property type="entry name" value="HTH_AsnC-type"/>
    <property type="match status" value="1"/>
</dbReference>
<dbReference type="AlphaFoldDB" id="A0A1T4L9W1"/>
<evidence type="ECO:0000256" key="1">
    <source>
        <dbReference type="ARBA" id="ARBA00023015"/>
    </source>
</evidence>
<dbReference type="InterPro" id="IPR011991">
    <property type="entry name" value="ArsR-like_HTH"/>
</dbReference>
<dbReference type="PANTHER" id="PTHR30154:SF34">
    <property type="entry name" value="TRANSCRIPTIONAL REGULATOR AZLB"/>
    <property type="match status" value="1"/>
</dbReference>
<dbReference type="PROSITE" id="PS50956">
    <property type="entry name" value="HTH_ASNC_2"/>
    <property type="match status" value="1"/>
</dbReference>
<dbReference type="Proteomes" id="UP000189933">
    <property type="component" value="Unassembled WGS sequence"/>
</dbReference>
<dbReference type="InterPro" id="IPR019887">
    <property type="entry name" value="Tscrpt_reg_AsnC/Lrp_C"/>
</dbReference>
<dbReference type="OrthoDB" id="34294at2"/>
<dbReference type="CDD" id="cd00090">
    <property type="entry name" value="HTH_ARSR"/>
    <property type="match status" value="1"/>
</dbReference>
<accession>A0A1T4L9W1</accession>
<organism evidence="5 6">
    <name type="scientific">Carboxydocella sporoproducens DSM 16521</name>
    <dbReference type="NCBI Taxonomy" id="1121270"/>
    <lineage>
        <taxon>Bacteria</taxon>
        <taxon>Bacillati</taxon>
        <taxon>Bacillota</taxon>
        <taxon>Clostridia</taxon>
        <taxon>Eubacteriales</taxon>
        <taxon>Clostridiales Family XVI. Incertae Sedis</taxon>
        <taxon>Carboxydocella</taxon>
    </lineage>
</organism>
<dbReference type="SUPFAM" id="SSF46785">
    <property type="entry name" value="Winged helix' DNA-binding domain"/>
    <property type="match status" value="1"/>
</dbReference>
<evidence type="ECO:0000259" key="4">
    <source>
        <dbReference type="PROSITE" id="PS50956"/>
    </source>
</evidence>
<evidence type="ECO:0000256" key="3">
    <source>
        <dbReference type="ARBA" id="ARBA00023163"/>
    </source>
</evidence>
<feature type="domain" description="HTH asnC-type" evidence="4">
    <location>
        <begin position="7"/>
        <end position="67"/>
    </location>
</feature>
<sequence>MKGQGEIDALDREIIKLLQEDGRKPYTEMAQRLGVSEGTVRSRVNRMVEEGIIEIVVHANPGRVGLHTQAIIGLTTQLGMTEEVAQQLIPFKEVRFIAVSSGAYDLIIQVYVENNERLLEFVHQKLARIPGIVRADVSIELKVYKDTFDFV</sequence>
<dbReference type="InterPro" id="IPR011008">
    <property type="entry name" value="Dimeric_a/b-barrel"/>
</dbReference>